<sequence length="77" mass="8866">MSVPTPALTERIRRDYSAEGMEELTLRLDLLHDYASAGRLADATTLPRAELRAWLEEIIYIARETLREMEGADVYLR</sequence>
<evidence type="ECO:0000313" key="2">
    <source>
        <dbReference type="Proteomes" id="UP000050509"/>
    </source>
</evidence>
<dbReference type="Proteomes" id="UP000050509">
    <property type="component" value="Unassembled WGS sequence"/>
</dbReference>
<gene>
    <name evidence="1" type="ORF">SE17_15775</name>
</gene>
<proteinExistence type="predicted"/>
<comment type="caution">
    <text evidence="1">The sequence shown here is derived from an EMBL/GenBank/DDBJ whole genome shotgun (WGS) entry which is preliminary data.</text>
</comment>
<reference evidence="1 2" key="1">
    <citation type="submission" date="2015-09" db="EMBL/GenBank/DDBJ databases">
        <title>Draft genome sequence of Kouleothrix aurantiaca JCM 19913.</title>
        <authorList>
            <person name="Hemp J."/>
        </authorList>
    </citation>
    <scope>NUCLEOTIDE SEQUENCE [LARGE SCALE GENOMIC DNA]</scope>
    <source>
        <strain evidence="1 2">COM-B</strain>
    </source>
</reference>
<protein>
    <submittedName>
        <fullName evidence="1">Uncharacterized protein</fullName>
    </submittedName>
</protein>
<evidence type="ECO:0000313" key="1">
    <source>
        <dbReference type="EMBL" id="KPV52395.1"/>
    </source>
</evidence>
<accession>A0A0P9D302</accession>
<dbReference type="EMBL" id="LJCR01000560">
    <property type="protein sequence ID" value="KPV52395.1"/>
    <property type="molecule type" value="Genomic_DNA"/>
</dbReference>
<dbReference type="AlphaFoldDB" id="A0A0P9D302"/>
<name>A0A0P9D302_9CHLR</name>
<organism evidence="1 2">
    <name type="scientific">Kouleothrix aurantiaca</name>
    <dbReference type="NCBI Taxonomy" id="186479"/>
    <lineage>
        <taxon>Bacteria</taxon>
        <taxon>Bacillati</taxon>
        <taxon>Chloroflexota</taxon>
        <taxon>Chloroflexia</taxon>
        <taxon>Chloroflexales</taxon>
        <taxon>Roseiflexineae</taxon>
        <taxon>Roseiflexaceae</taxon>
        <taxon>Kouleothrix</taxon>
    </lineage>
</organism>
<keyword evidence="2" id="KW-1185">Reference proteome</keyword>